<dbReference type="AlphaFoldDB" id="A0A565BBT6"/>
<comment type="caution">
    <text evidence="1">The sequence shown here is derived from an EMBL/GenBank/DDBJ whole genome shotgun (WGS) entry which is preliminary data.</text>
</comment>
<organism evidence="1 2">
    <name type="scientific">Arabis nemorensis</name>
    <dbReference type="NCBI Taxonomy" id="586526"/>
    <lineage>
        <taxon>Eukaryota</taxon>
        <taxon>Viridiplantae</taxon>
        <taxon>Streptophyta</taxon>
        <taxon>Embryophyta</taxon>
        <taxon>Tracheophyta</taxon>
        <taxon>Spermatophyta</taxon>
        <taxon>Magnoliopsida</taxon>
        <taxon>eudicotyledons</taxon>
        <taxon>Gunneridae</taxon>
        <taxon>Pentapetalae</taxon>
        <taxon>rosids</taxon>
        <taxon>malvids</taxon>
        <taxon>Brassicales</taxon>
        <taxon>Brassicaceae</taxon>
        <taxon>Arabideae</taxon>
        <taxon>Arabis</taxon>
    </lineage>
</organism>
<accession>A0A565BBT6</accession>
<protein>
    <submittedName>
        <fullName evidence="1">Uncharacterized protein</fullName>
    </submittedName>
</protein>
<keyword evidence="2" id="KW-1185">Reference proteome</keyword>
<proteinExistence type="predicted"/>
<reference evidence="1" key="1">
    <citation type="submission" date="2019-07" db="EMBL/GenBank/DDBJ databases">
        <authorList>
            <person name="Dittberner H."/>
        </authorList>
    </citation>
    <scope>NUCLEOTIDE SEQUENCE [LARGE SCALE GENOMIC DNA]</scope>
</reference>
<evidence type="ECO:0000313" key="1">
    <source>
        <dbReference type="EMBL" id="VVA99092.1"/>
    </source>
</evidence>
<name>A0A565BBT6_9BRAS</name>
<dbReference type="Proteomes" id="UP000489600">
    <property type="component" value="Unassembled WGS sequence"/>
</dbReference>
<gene>
    <name evidence="1" type="ORF">ANE_LOCUS9537</name>
</gene>
<evidence type="ECO:0000313" key="2">
    <source>
        <dbReference type="Proteomes" id="UP000489600"/>
    </source>
</evidence>
<dbReference type="EMBL" id="CABITT030000003">
    <property type="protein sequence ID" value="VVA99092.1"/>
    <property type="molecule type" value="Genomic_DNA"/>
</dbReference>
<sequence>MRNYYEDEEGLYASNPYKSKCQKPSQSWFDEEADYKAPPWPGDEYSNSNFEDEADHYKGVTNHQTWNKREGETHHFLAAPIRRTPQRTEAWEQQGYEFYGRKDAKAYFKWQELMEELFVSYNYTDQRKFTTAIQ</sequence>